<keyword evidence="3 6" id="KW-0812">Transmembrane</keyword>
<protein>
    <recommendedName>
        <fullName evidence="6">Probable membrane transporter protein</fullName>
    </recommendedName>
</protein>
<comment type="subcellular location">
    <subcellularLocation>
        <location evidence="6">Cell membrane</location>
        <topology evidence="6">Multi-pass membrane protein</topology>
    </subcellularLocation>
    <subcellularLocation>
        <location evidence="1">Membrane</location>
        <topology evidence="1">Multi-pass membrane protein</topology>
    </subcellularLocation>
</comment>
<evidence type="ECO:0000256" key="4">
    <source>
        <dbReference type="ARBA" id="ARBA00022989"/>
    </source>
</evidence>
<accession>A0A0B8QEJ6</accession>
<feature type="transmembrane region" description="Helical" evidence="6">
    <location>
        <begin position="86"/>
        <end position="113"/>
    </location>
</feature>
<keyword evidence="6" id="KW-1003">Cell membrane</keyword>
<feature type="transmembrane region" description="Helical" evidence="6">
    <location>
        <begin position="47"/>
        <end position="66"/>
    </location>
</feature>
<proteinExistence type="inferred from homology"/>
<evidence type="ECO:0000256" key="1">
    <source>
        <dbReference type="ARBA" id="ARBA00004141"/>
    </source>
</evidence>
<name>A0A0B8QEJ6_9VIBR</name>
<keyword evidence="4 6" id="KW-1133">Transmembrane helix</keyword>
<evidence type="ECO:0000256" key="3">
    <source>
        <dbReference type="ARBA" id="ARBA00022692"/>
    </source>
</evidence>
<dbReference type="STRING" id="1481914.JCM19241_3319"/>
<feature type="transmembrane region" description="Helical" evidence="6">
    <location>
        <begin position="151"/>
        <end position="172"/>
    </location>
</feature>
<feature type="transmembrane region" description="Helical" evidence="6">
    <location>
        <begin position="12"/>
        <end position="35"/>
    </location>
</feature>
<evidence type="ECO:0000313" key="7">
    <source>
        <dbReference type="EMBL" id="GAM75407.1"/>
    </source>
</evidence>
<evidence type="ECO:0000256" key="6">
    <source>
        <dbReference type="RuleBase" id="RU363041"/>
    </source>
</evidence>
<dbReference type="AlphaFoldDB" id="A0A0B8QEJ6"/>
<gene>
    <name evidence="7" type="ORF">JCM19241_3319</name>
</gene>
<organism evidence="7 8">
    <name type="scientific">Vibrio ishigakensis</name>
    <dbReference type="NCBI Taxonomy" id="1481914"/>
    <lineage>
        <taxon>Bacteria</taxon>
        <taxon>Pseudomonadati</taxon>
        <taxon>Pseudomonadota</taxon>
        <taxon>Gammaproteobacteria</taxon>
        <taxon>Vibrionales</taxon>
        <taxon>Vibrionaceae</taxon>
        <taxon>Vibrio</taxon>
    </lineage>
</organism>
<keyword evidence="5 6" id="KW-0472">Membrane</keyword>
<reference evidence="7 8" key="2">
    <citation type="submission" date="2015-01" db="EMBL/GenBank/DDBJ databases">
        <authorList>
            <consortium name="NBRP consortium"/>
            <person name="Sawabe T."/>
            <person name="Meirelles P."/>
            <person name="Feng G."/>
            <person name="Sayaka M."/>
            <person name="Hattori M."/>
            <person name="Ohkuma M."/>
        </authorList>
    </citation>
    <scope>NUCLEOTIDE SEQUENCE [LARGE SCALE GENOMIC DNA]</scope>
    <source>
        <strain evidence="8">JCM 19241</strain>
    </source>
</reference>
<comment type="caution">
    <text evidence="7">The sequence shown here is derived from an EMBL/GenBank/DDBJ whole genome shotgun (WGS) entry which is preliminary data.</text>
</comment>
<dbReference type="PANTHER" id="PTHR43701">
    <property type="entry name" value="MEMBRANE TRANSPORTER PROTEIN MJ0441-RELATED"/>
    <property type="match status" value="1"/>
</dbReference>
<dbReference type="Pfam" id="PF01925">
    <property type="entry name" value="TauE"/>
    <property type="match status" value="1"/>
</dbReference>
<dbReference type="GO" id="GO:0005886">
    <property type="term" value="C:plasma membrane"/>
    <property type="evidence" value="ECO:0007669"/>
    <property type="project" value="UniProtKB-SubCell"/>
</dbReference>
<feature type="transmembrane region" description="Helical" evidence="6">
    <location>
        <begin position="178"/>
        <end position="197"/>
    </location>
</feature>
<dbReference type="PANTHER" id="PTHR43701:SF2">
    <property type="entry name" value="MEMBRANE TRANSPORTER PROTEIN YJNA-RELATED"/>
    <property type="match status" value="1"/>
</dbReference>
<reference evidence="7 8" key="1">
    <citation type="submission" date="2015-01" db="EMBL/GenBank/DDBJ databases">
        <title>Vibrio sp. C94 JCM 19241 whole genome shotgun sequence.</title>
        <authorList>
            <person name="Sawabe T."/>
            <person name="Meirelles P."/>
            <person name="Feng G."/>
            <person name="Sayaka M."/>
            <person name="Hattori M."/>
            <person name="Ohkuma M."/>
        </authorList>
    </citation>
    <scope>NUCLEOTIDE SEQUENCE [LARGE SCALE GENOMIC DNA]</scope>
    <source>
        <strain evidence="8">JCM 19241</strain>
    </source>
</reference>
<feature type="transmembrane region" description="Helical" evidence="6">
    <location>
        <begin position="125"/>
        <end position="144"/>
    </location>
</feature>
<evidence type="ECO:0000256" key="5">
    <source>
        <dbReference type="ARBA" id="ARBA00023136"/>
    </source>
</evidence>
<sequence length="198" mass="20728">MSHIRAGNVEWGSLWFMLLGAVPSTLLITKVVIYLNAHDYYGALLNQLVDIAIVAVMLVSLLSLYWKKRSVEKTTDASTVVRGKPVALCAGGVCGAVLGSTGVGGGVMLLPAFNSLLGVDLKKSIGSSVVMALVLSGITAVSYSSGGQSELSTAILMTVGAFAGIPVAIRLVDKFTEQQLYSLTFTVIIVSLVLMLGF</sequence>
<dbReference type="EMBL" id="BBSC01000004">
    <property type="protein sequence ID" value="GAM75407.1"/>
    <property type="molecule type" value="Genomic_DNA"/>
</dbReference>
<dbReference type="Proteomes" id="UP000031666">
    <property type="component" value="Unassembled WGS sequence"/>
</dbReference>
<evidence type="ECO:0000313" key="8">
    <source>
        <dbReference type="Proteomes" id="UP000031666"/>
    </source>
</evidence>
<dbReference type="InterPro" id="IPR051598">
    <property type="entry name" value="TSUP/Inactive_protease-like"/>
</dbReference>
<dbReference type="InterPro" id="IPR002781">
    <property type="entry name" value="TM_pro_TauE-like"/>
</dbReference>
<evidence type="ECO:0000256" key="2">
    <source>
        <dbReference type="ARBA" id="ARBA00009142"/>
    </source>
</evidence>
<comment type="similarity">
    <text evidence="2 6">Belongs to the 4-toluene sulfonate uptake permease (TSUP) (TC 2.A.102) family.</text>
</comment>